<dbReference type="AlphaFoldDB" id="A0A5R9GV71"/>
<dbReference type="InterPro" id="IPR045213">
    <property type="entry name" value="Malic_NAD-bd_bact_type"/>
</dbReference>
<dbReference type="InterPro" id="IPR051674">
    <property type="entry name" value="Malate_Decarboxylase"/>
</dbReference>
<dbReference type="InterPro" id="IPR046346">
    <property type="entry name" value="Aminoacid_DH-like_N_sf"/>
</dbReference>
<dbReference type="CDD" id="cd05311">
    <property type="entry name" value="NAD_bind_2_malic_enz"/>
    <property type="match status" value="1"/>
</dbReference>
<feature type="binding site" evidence="10">
    <location>
        <position position="288"/>
    </location>
    <ligand>
        <name>NADP(+)</name>
        <dbReference type="ChEBI" id="CHEBI:58349"/>
    </ligand>
</feature>
<dbReference type="PIRSF" id="PIRSF036684">
    <property type="entry name" value="ME_PTA"/>
    <property type="match status" value="1"/>
</dbReference>
<dbReference type="GO" id="GO:0016616">
    <property type="term" value="F:oxidoreductase activity, acting on the CH-OH group of donors, NAD or NADP as acceptor"/>
    <property type="evidence" value="ECO:0007669"/>
    <property type="project" value="InterPro"/>
</dbReference>
<dbReference type="SMART" id="SM01274">
    <property type="entry name" value="malic"/>
    <property type="match status" value="1"/>
</dbReference>
<evidence type="ECO:0000256" key="1">
    <source>
        <dbReference type="ARBA" id="ARBA00001936"/>
    </source>
</evidence>
<protein>
    <submittedName>
        <fullName evidence="13">NADP-dependent malic enzyme</fullName>
    </submittedName>
</protein>
<dbReference type="GO" id="GO:0051287">
    <property type="term" value="F:NAD binding"/>
    <property type="evidence" value="ECO:0007669"/>
    <property type="project" value="InterPro"/>
</dbReference>
<dbReference type="Gene3D" id="3.40.50.10750">
    <property type="entry name" value="Isocitrate/Isopropylmalate dehydrogenase-like"/>
    <property type="match status" value="1"/>
</dbReference>
<evidence type="ECO:0000256" key="5">
    <source>
        <dbReference type="ARBA" id="ARBA00022723"/>
    </source>
</evidence>
<keyword evidence="7" id="KW-0511">Multifunctional enzyme</keyword>
<dbReference type="RefSeq" id="WP_138238519.1">
    <property type="nucleotide sequence ID" value="NZ_VBRY01000003.1"/>
</dbReference>
<evidence type="ECO:0000313" key="13">
    <source>
        <dbReference type="EMBL" id="TLS68183.1"/>
    </source>
</evidence>
<dbReference type="Pfam" id="PF01515">
    <property type="entry name" value="PTA_PTB"/>
    <property type="match status" value="1"/>
</dbReference>
<dbReference type="InterPro" id="IPR042112">
    <property type="entry name" value="P_AcTrfase_dom2"/>
</dbReference>
<dbReference type="InterPro" id="IPR037062">
    <property type="entry name" value="Malic_N_dom_sf"/>
</dbReference>
<dbReference type="InterPro" id="IPR002505">
    <property type="entry name" value="PTA_PTB"/>
</dbReference>
<sequence>MSKEDLRRDAFEYHRSPKPGKISVHPSKPCLTQRDLALAYTPGVAEPCLAIAENPDLADEFTSRANLVGVITNGTAVLGLGNIGALAGKPVMEGKGVLFKRFADIDVFDIELNENDPMAFVDTVARMEPTFGGINLEDIKAPECFVIEEELKKRMNIPVLHDDQHGTAVIMAAAFLNALILQKKQIEDVTIVCLGAGAAGFACMKLIEQLGVKHDNILFLDRKGVISKDRDEEMPPHKAYFATSRPERTLAEAMKGADVFVGLSEGNCVTAEMLKSMAPRPIVFAMANPTPEIGYDLAMSTRNDLIMATGRSDHPNQVNNVLGFPFLFRGALDVRATSFNEEMKVAAVHALARLAREDVPQSVLKAYGATELRFGPTYILPKPFDPRLIEVVPLAVAKAATETGVARKPLIDAKAYAQELVGRIDSSRLFMRIISDKAKSRPTRLVLPEGEDETIIRAAIEMKEAGIAEPMLIGRKSVIEQICEHGKLETGNIEIVDPTVDNSRFASLSDAYYFDRKRHGVLRSDAATTLRNDMNLLGAMLVRQGFADTMLSGRTAHYPNVLRPLLKVLGHDNTGRHHQVFGMYIMVMEKGVYFLTDCTVNVEMNAGQLAQLAELAADTATSLGCPARVGMLSFSNFGSVDHPETRKVAEATRLLHERRPDLVVDGEMQADTAVNDVILKQYPFSKLKEPANVLVFPTMQAGNIAYKLLRELGGGTAIGPILLGLPQQAHVLQTGASVDDIVNMAAIAAARAADK</sequence>
<proteinExistence type="inferred from homology"/>
<comment type="similarity">
    <text evidence="4">In the C-terminal section; belongs to the phosphate acetyltransferase and butyryltransferase family.</text>
</comment>
<comment type="cofactor">
    <cofactor evidence="1">
        <name>Mn(2+)</name>
        <dbReference type="ChEBI" id="CHEBI:29035"/>
    </cofactor>
</comment>
<dbReference type="Gene3D" id="3.40.50.10380">
    <property type="entry name" value="Malic enzyme, N-terminal domain"/>
    <property type="match status" value="1"/>
</dbReference>
<dbReference type="InterPro" id="IPR042113">
    <property type="entry name" value="P_AcTrfase_dom1"/>
</dbReference>
<evidence type="ECO:0000256" key="9">
    <source>
        <dbReference type="PIRSR" id="PIRSR036684-2"/>
    </source>
</evidence>
<feature type="binding site" evidence="10">
    <location>
        <position position="163"/>
    </location>
    <ligand>
        <name>a divalent metal cation</name>
        <dbReference type="ChEBI" id="CHEBI:60240"/>
    </ligand>
</feature>
<dbReference type="InterPro" id="IPR012301">
    <property type="entry name" value="Malic_N_dom"/>
</dbReference>
<evidence type="ECO:0000313" key="14">
    <source>
        <dbReference type="Proteomes" id="UP000306585"/>
    </source>
</evidence>
<keyword evidence="10" id="KW-0521">NADP</keyword>
<feature type="binding site" evidence="10">
    <location>
        <begin position="77"/>
        <end position="84"/>
    </location>
    <ligand>
        <name>NADP(+)</name>
        <dbReference type="ChEBI" id="CHEBI:58349"/>
    </ligand>
</feature>
<evidence type="ECO:0000256" key="3">
    <source>
        <dbReference type="ARBA" id="ARBA00007686"/>
    </source>
</evidence>
<comment type="cofactor">
    <cofactor evidence="2">
        <name>Mg(2+)</name>
        <dbReference type="ChEBI" id="CHEBI:18420"/>
    </cofactor>
</comment>
<evidence type="ECO:0000256" key="2">
    <source>
        <dbReference type="ARBA" id="ARBA00001946"/>
    </source>
</evidence>
<dbReference type="FunFam" id="3.40.50.10380:FF:000003">
    <property type="entry name" value="NADP-dependent malic enzyme"/>
    <property type="match status" value="1"/>
</dbReference>
<dbReference type="Proteomes" id="UP000306585">
    <property type="component" value="Unassembled WGS sequence"/>
</dbReference>
<dbReference type="InterPro" id="IPR036291">
    <property type="entry name" value="NAD(P)-bd_dom_sf"/>
</dbReference>
<evidence type="ECO:0000256" key="7">
    <source>
        <dbReference type="ARBA" id="ARBA00023268"/>
    </source>
</evidence>
<keyword evidence="5 9" id="KW-0479">Metal-binding</keyword>
<dbReference type="GO" id="GO:0016746">
    <property type="term" value="F:acyltransferase activity"/>
    <property type="evidence" value="ECO:0007669"/>
    <property type="project" value="InterPro"/>
</dbReference>
<gene>
    <name evidence="13" type="ORF">FEF65_04085</name>
</gene>
<evidence type="ECO:0000256" key="6">
    <source>
        <dbReference type="ARBA" id="ARBA00023002"/>
    </source>
</evidence>
<accession>A0A5R9GV71</accession>
<feature type="binding site" evidence="9">
    <location>
        <position position="137"/>
    </location>
    <ligand>
        <name>a divalent metal cation</name>
        <dbReference type="ChEBI" id="CHEBI:60240"/>
    </ligand>
</feature>
<evidence type="ECO:0000256" key="10">
    <source>
        <dbReference type="PIRSR" id="PIRSR036684-3"/>
    </source>
</evidence>
<keyword evidence="6" id="KW-0560">Oxidoreductase</keyword>
<dbReference type="EMBL" id="VBRY01000003">
    <property type="protein sequence ID" value="TLS68183.1"/>
    <property type="molecule type" value="Genomic_DNA"/>
</dbReference>
<evidence type="ECO:0000256" key="8">
    <source>
        <dbReference type="PIRSR" id="PIRSR036684-1"/>
    </source>
</evidence>
<evidence type="ECO:0000259" key="12">
    <source>
        <dbReference type="SMART" id="SM01274"/>
    </source>
</evidence>
<feature type="domain" description="Malic enzyme NAD-binding" evidence="11">
    <location>
        <begin position="164"/>
        <end position="401"/>
    </location>
</feature>
<dbReference type="InterPro" id="IPR012302">
    <property type="entry name" value="Malic_NAD-bd"/>
</dbReference>
<dbReference type="GO" id="GO:0046872">
    <property type="term" value="F:metal ion binding"/>
    <property type="evidence" value="ECO:0007669"/>
    <property type="project" value="UniProtKB-KW"/>
</dbReference>
<dbReference type="PANTHER" id="PTHR43237">
    <property type="entry name" value="NADP-DEPENDENT MALIC ENZYME"/>
    <property type="match status" value="1"/>
</dbReference>
<comment type="similarity">
    <text evidence="3">In the N-terminal section; belongs to the malic enzymes family.</text>
</comment>
<dbReference type="SUPFAM" id="SSF53223">
    <property type="entry name" value="Aminoacid dehydrogenase-like, N-terminal domain"/>
    <property type="match status" value="1"/>
</dbReference>
<comment type="caution">
    <text evidence="13">The sequence shown here is derived from an EMBL/GenBank/DDBJ whole genome shotgun (WGS) entry which is preliminary data.</text>
</comment>
<dbReference type="Pfam" id="PF03949">
    <property type="entry name" value="Malic_M"/>
    <property type="match status" value="1"/>
</dbReference>
<name>A0A5R9GV71_9PROT</name>
<keyword evidence="14" id="KW-1185">Reference proteome</keyword>
<evidence type="ECO:0000256" key="4">
    <source>
        <dbReference type="ARBA" id="ARBA00008756"/>
    </source>
</evidence>
<dbReference type="FunFam" id="3.40.50.720:FF:000095">
    <property type="entry name" value="NADP-dependent malic enzyme"/>
    <property type="match status" value="1"/>
</dbReference>
<dbReference type="InterPro" id="IPR012188">
    <property type="entry name" value="ME_PTA"/>
</dbReference>
<dbReference type="PANTHER" id="PTHR43237:SF4">
    <property type="entry name" value="NADP-DEPENDENT MALIC ENZYME"/>
    <property type="match status" value="1"/>
</dbReference>
<dbReference type="Gene3D" id="3.40.50.10950">
    <property type="match status" value="1"/>
</dbReference>
<dbReference type="SUPFAM" id="SSF51735">
    <property type="entry name" value="NAD(P)-binding Rossmann-fold domains"/>
    <property type="match status" value="1"/>
</dbReference>
<dbReference type="SUPFAM" id="SSF53659">
    <property type="entry name" value="Isocitrate/Isopropylmalate dehydrogenase-like"/>
    <property type="match status" value="1"/>
</dbReference>
<reference evidence="13 14" key="1">
    <citation type="journal article" date="2019" name="Appl. Environ. Microbiol.">
        <title>Environmental Evidence and Genomic Insight of Iron-oxidizing Bacteria Preference Towards More Corrosion Resistant Stainless Steel at Higher Salinities.</title>
        <authorList>
            <person name="Garrison C.E."/>
            <person name="Price K.A."/>
            <person name="Field E.K."/>
        </authorList>
    </citation>
    <scope>NUCLEOTIDE SEQUENCE [LARGE SCALE GENOMIC DNA]</scope>
    <source>
        <strain evidence="13 14">P3</strain>
    </source>
</reference>
<evidence type="ECO:0000259" key="11">
    <source>
        <dbReference type="SMART" id="SM00919"/>
    </source>
</evidence>
<dbReference type="GO" id="GO:0006108">
    <property type="term" value="P:malate metabolic process"/>
    <property type="evidence" value="ECO:0007669"/>
    <property type="project" value="InterPro"/>
</dbReference>
<feature type="active site" description="Proton acceptor" evidence="8">
    <location>
        <position position="95"/>
    </location>
</feature>
<feature type="binding site" evidence="9">
    <location>
        <position position="138"/>
    </location>
    <ligand>
        <name>a divalent metal cation</name>
        <dbReference type="ChEBI" id="CHEBI:60240"/>
    </ligand>
</feature>
<dbReference type="Pfam" id="PF00390">
    <property type="entry name" value="malic"/>
    <property type="match status" value="1"/>
</dbReference>
<feature type="domain" description="Malic enzyme N-terminal" evidence="12">
    <location>
        <begin position="19"/>
        <end position="152"/>
    </location>
</feature>
<dbReference type="SMART" id="SM00919">
    <property type="entry name" value="Malic_M"/>
    <property type="match status" value="1"/>
</dbReference>
<dbReference type="Gene3D" id="3.40.50.720">
    <property type="entry name" value="NAD(P)-binding Rossmann-like Domain"/>
    <property type="match status" value="1"/>
</dbReference>
<organism evidence="13 14">
    <name type="scientific">Mariprofundus erugo</name>
    <dbReference type="NCBI Taxonomy" id="2528639"/>
    <lineage>
        <taxon>Bacteria</taxon>
        <taxon>Pseudomonadati</taxon>
        <taxon>Pseudomonadota</taxon>
        <taxon>Candidatius Mariprofundia</taxon>
        <taxon>Mariprofundales</taxon>
        <taxon>Mariprofundaceae</taxon>
        <taxon>Mariprofundus</taxon>
    </lineage>
</organism>
<dbReference type="GO" id="GO:0004470">
    <property type="term" value="F:malic enzyme activity"/>
    <property type="evidence" value="ECO:0007669"/>
    <property type="project" value="InterPro"/>
</dbReference>